<evidence type="ECO:0000313" key="4">
    <source>
        <dbReference type="Proteomes" id="UP000320393"/>
    </source>
</evidence>
<dbReference type="EMBL" id="VBAM01000175">
    <property type="protein sequence ID" value="TMJ12788.1"/>
    <property type="molecule type" value="Genomic_DNA"/>
</dbReference>
<dbReference type="InterPro" id="IPR009577">
    <property type="entry name" value="Sm_multidrug_ex"/>
</dbReference>
<evidence type="ECO:0008006" key="5">
    <source>
        <dbReference type="Google" id="ProtNLM"/>
    </source>
</evidence>
<dbReference type="Proteomes" id="UP000320393">
    <property type="component" value="Unassembled WGS sequence"/>
</dbReference>
<evidence type="ECO:0000256" key="2">
    <source>
        <dbReference type="SAM" id="Phobius"/>
    </source>
</evidence>
<reference evidence="3 4" key="1">
    <citation type="journal article" date="2019" name="Nat. Microbiol.">
        <title>Mediterranean grassland soil C-N compound turnover is dependent on rainfall and depth, and is mediated by genomically divergent microorganisms.</title>
        <authorList>
            <person name="Diamond S."/>
            <person name="Andeer P.F."/>
            <person name="Li Z."/>
            <person name="Crits-Christoph A."/>
            <person name="Burstein D."/>
            <person name="Anantharaman K."/>
            <person name="Lane K.R."/>
            <person name="Thomas B.C."/>
            <person name="Pan C."/>
            <person name="Northen T.R."/>
            <person name="Banfield J.F."/>
        </authorList>
    </citation>
    <scope>NUCLEOTIDE SEQUENCE [LARGE SCALE GENOMIC DNA]</scope>
    <source>
        <strain evidence="3">NP_5</strain>
    </source>
</reference>
<dbReference type="Pfam" id="PF06695">
    <property type="entry name" value="Sm_multidrug_ex"/>
    <property type="match status" value="1"/>
</dbReference>
<dbReference type="AlphaFoldDB" id="A0A537LXP5"/>
<keyword evidence="2" id="KW-0812">Transmembrane</keyword>
<organism evidence="3 4">
    <name type="scientific">Candidatus Segetimicrobium genomatis</name>
    <dbReference type="NCBI Taxonomy" id="2569760"/>
    <lineage>
        <taxon>Bacteria</taxon>
        <taxon>Bacillati</taxon>
        <taxon>Candidatus Sysuimicrobiota</taxon>
        <taxon>Candidatus Sysuimicrobiia</taxon>
        <taxon>Candidatus Sysuimicrobiales</taxon>
        <taxon>Candidatus Segetimicrobiaceae</taxon>
        <taxon>Candidatus Segetimicrobium</taxon>
    </lineage>
</organism>
<protein>
    <recommendedName>
        <fullName evidence="5">Small multi-drug export protein</fullName>
    </recommendedName>
</protein>
<gene>
    <name evidence="3" type="ORF">E6H02_05675</name>
</gene>
<evidence type="ECO:0000256" key="1">
    <source>
        <dbReference type="SAM" id="MobiDB-lite"/>
    </source>
</evidence>
<feature type="transmembrane region" description="Helical" evidence="2">
    <location>
        <begin position="107"/>
        <end position="133"/>
    </location>
</feature>
<feature type="transmembrane region" description="Helical" evidence="2">
    <location>
        <begin position="78"/>
        <end position="101"/>
    </location>
</feature>
<evidence type="ECO:0000313" key="3">
    <source>
        <dbReference type="EMBL" id="TMJ12788.1"/>
    </source>
</evidence>
<feature type="compositionally biased region" description="Basic residues" evidence="1">
    <location>
        <begin position="28"/>
        <end position="42"/>
    </location>
</feature>
<feature type="transmembrane region" description="Helical" evidence="2">
    <location>
        <begin position="195"/>
        <end position="221"/>
    </location>
</feature>
<feature type="transmembrane region" description="Helical" evidence="2">
    <location>
        <begin position="160"/>
        <end position="189"/>
    </location>
</feature>
<proteinExistence type="predicted"/>
<comment type="caution">
    <text evidence="3">The sequence shown here is derived from an EMBL/GenBank/DDBJ whole genome shotgun (WGS) entry which is preliminary data.</text>
</comment>
<name>A0A537LXP5_9BACT</name>
<sequence length="231" mass="25202">MGKSRAQGGGITPARRFSRWSTSMRTAGPRRSRRSPRRRRRNAGCGGRPKRGACSAGHGWRSCESGWAMMSDEVIHRVIQVMLISITPAAELRVAIPWGIAKGLDPATAFMAAVVATWVVIVPTFLILDLFYARFLSKVSLVRHLVEEIRRRGHSYVERWGVLGVGIYVSLPLPGPGIYSGTIMAWLFGLPRRQAMIALVLGVAASGVLVATISTGVIALIRKLMNSYGGY</sequence>
<keyword evidence="2" id="KW-0472">Membrane</keyword>
<feature type="region of interest" description="Disordered" evidence="1">
    <location>
        <begin position="1"/>
        <end position="59"/>
    </location>
</feature>
<keyword evidence="2" id="KW-1133">Transmembrane helix</keyword>
<accession>A0A537LXP5</accession>